<keyword evidence="1" id="KW-0472">Membrane</keyword>
<feature type="transmembrane region" description="Helical" evidence="1">
    <location>
        <begin position="148"/>
        <end position="165"/>
    </location>
</feature>
<gene>
    <name evidence="2" type="ORF">H2C83_12065</name>
</gene>
<dbReference type="RefSeq" id="WP_181741171.1">
    <property type="nucleotide sequence ID" value="NZ_JACEOL010000038.1"/>
</dbReference>
<comment type="caution">
    <text evidence="2">The sequence shown here is derived from an EMBL/GenBank/DDBJ whole genome shotgun (WGS) entry which is preliminary data.</text>
</comment>
<sequence length="347" mass="38284">MLSLRQLGLALRIGSVYIGTAVGAGFASGQEILQFFTSFGKDSFWGILLAVGLFAWLGTRMIMMGSRLHSESYEDFNFYLFGERLGKWMNWLVSFMLFGVTTAMMSGTGALFEEQLGISFHFGVIFTALFSYLVILKGINGILSVNSLVVPVMFLFIGMVALHALQETDLSAYIFFSLESARYHWFVSAIIYVAFNLSMMQAVLIPLGSKIADESVIRLGGIMGGIGLGIMLFACNTAMQIYWAEVSHLKIPMAFVISTLGAGVKYFFLLIMWAEIFTTLIGNVYGLTLNLKQLFNLGQPLIMALIFGLGYLFSLFGFPALVGFLYPLFGYAGLAVIFGLVFRRLPA</sequence>
<keyword evidence="1" id="KW-0812">Transmembrane</keyword>
<name>A0A7W1XTN0_9BACL</name>
<feature type="transmembrane region" description="Helical" evidence="1">
    <location>
        <begin position="43"/>
        <end position="63"/>
    </location>
</feature>
<dbReference type="Proteomes" id="UP000538292">
    <property type="component" value="Unassembled WGS sequence"/>
</dbReference>
<feature type="transmembrane region" description="Helical" evidence="1">
    <location>
        <begin position="118"/>
        <end position="136"/>
    </location>
</feature>
<dbReference type="EMBL" id="JACEOL010000038">
    <property type="protein sequence ID" value="MBA4603039.1"/>
    <property type="molecule type" value="Genomic_DNA"/>
</dbReference>
<feature type="transmembrane region" description="Helical" evidence="1">
    <location>
        <begin position="297"/>
        <end position="318"/>
    </location>
</feature>
<accession>A0A7W1XTN0</accession>
<evidence type="ECO:0000256" key="1">
    <source>
        <dbReference type="SAM" id="Phobius"/>
    </source>
</evidence>
<dbReference type="AlphaFoldDB" id="A0A7W1XTN0"/>
<reference evidence="2 3" key="1">
    <citation type="submission" date="2020-07" db="EMBL/GenBank/DDBJ databases">
        <title>Thermoactinomyces phylogeny.</title>
        <authorList>
            <person name="Dunlap C."/>
        </authorList>
    </citation>
    <scope>NUCLEOTIDE SEQUENCE [LARGE SCALE GENOMIC DNA]</scope>
    <source>
        <strain evidence="2 3">AMNI-1</strain>
    </source>
</reference>
<feature type="transmembrane region" description="Helical" evidence="1">
    <location>
        <begin position="324"/>
        <end position="342"/>
    </location>
</feature>
<evidence type="ECO:0000313" key="3">
    <source>
        <dbReference type="Proteomes" id="UP000538292"/>
    </source>
</evidence>
<dbReference type="PANTHER" id="PTHR37814:SF1">
    <property type="entry name" value="MEMBRANE PROTEIN"/>
    <property type="match status" value="1"/>
</dbReference>
<keyword evidence="3" id="KW-1185">Reference proteome</keyword>
<keyword evidence="1" id="KW-1133">Transmembrane helix</keyword>
<feature type="transmembrane region" description="Helical" evidence="1">
    <location>
        <begin position="185"/>
        <end position="207"/>
    </location>
</feature>
<organism evidence="2 3">
    <name type="scientific">Thermoactinomyces mirandus</name>
    <dbReference type="NCBI Taxonomy" id="2756294"/>
    <lineage>
        <taxon>Bacteria</taxon>
        <taxon>Bacillati</taxon>
        <taxon>Bacillota</taxon>
        <taxon>Bacilli</taxon>
        <taxon>Bacillales</taxon>
        <taxon>Thermoactinomycetaceae</taxon>
        <taxon>Thermoactinomyces</taxon>
    </lineage>
</organism>
<dbReference type="PANTHER" id="PTHR37814">
    <property type="entry name" value="CONSERVED MEMBRANE PROTEIN"/>
    <property type="match status" value="1"/>
</dbReference>
<feature type="transmembrane region" description="Helical" evidence="1">
    <location>
        <begin position="91"/>
        <end position="112"/>
    </location>
</feature>
<evidence type="ECO:0008006" key="4">
    <source>
        <dbReference type="Google" id="ProtNLM"/>
    </source>
</evidence>
<dbReference type="InterPro" id="IPR038728">
    <property type="entry name" value="YkvI-like"/>
</dbReference>
<feature type="transmembrane region" description="Helical" evidence="1">
    <location>
        <begin position="219"/>
        <end position="243"/>
    </location>
</feature>
<feature type="transmembrane region" description="Helical" evidence="1">
    <location>
        <begin position="7"/>
        <end position="28"/>
    </location>
</feature>
<evidence type="ECO:0000313" key="2">
    <source>
        <dbReference type="EMBL" id="MBA4603039.1"/>
    </source>
</evidence>
<proteinExistence type="predicted"/>
<protein>
    <recommendedName>
        <fullName evidence="4">Membrane protein YkvI</fullName>
    </recommendedName>
</protein>